<dbReference type="eggNOG" id="KOG0615">
    <property type="taxonomic scope" value="Eukaryota"/>
</dbReference>
<evidence type="ECO:0000256" key="6">
    <source>
        <dbReference type="PIRSR" id="PIRSR630616-1"/>
    </source>
</evidence>
<feature type="non-terminal residue" evidence="10">
    <location>
        <position position="142"/>
    </location>
</feature>
<dbReference type="OMA" id="IMNISWF"/>
<dbReference type="STRING" id="554065.E1ZU06"/>
<keyword evidence="5 7" id="KW-0067">ATP-binding</keyword>
<evidence type="ECO:0000256" key="3">
    <source>
        <dbReference type="ARBA" id="ARBA00022741"/>
    </source>
</evidence>
<dbReference type="SUPFAM" id="SSF56112">
    <property type="entry name" value="Protein kinase-like (PK-like)"/>
    <property type="match status" value="1"/>
</dbReference>
<dbReference type="Pfam" id="PF00069">
    <property type="entry name" value="Pkinase"/>
    <property type="match status" value="1"/>
</dbReference>
<feature type="binding site" evidence="7">
    <location>
        <position position="31"/>
    </location>
    <ligand>
        <name>ATP</name>
        <dbReference type="ChEBI" id="CHEBI:30616"/>
    </ligand>
</feature>
<dbReference type="PANTHER" id="PTHR24350">
    <property type="entry name" value="SERINE/THREONINE-PROTEIN KINASE IAL-RELATED"/>
    <property type="match status" value="1"/>
</dbReference>
<evidence type="ECO:0000256" key="4">
    <source>
        <dbReference type="ARBA" id="ARBA00022777"/>
    </source>
</evidence>
<dbReference type="Proteomes" id="UP000008141">
    <property type="component" value="Unassembled WGS sequence"/>
</dbReference>
<evidence type="ECO:0000256" key="5">
    <source>
        <dbReference type="ARBA" id="ARBA00022840"/>
    </source>
</evidence>
<dbReference type="GeneID" id="17350121"/>
<keyword evidence="11" id="KW-1185">Reference proteome</keyword>
<dbReference type="PROSITE" id="PS00108">
    <property type="entry name" value="PROTEIN_KINASE_ST"/>
    <property type="match status" value="1"/>
</dbReference>
<dbReference type="OrthoDB" id="512143at2759"/>
<accession>E1ZU06</accession>
<keyword evidence="1" id="KW-0723">Serine/threonine-protein kinase</keyword>
<evidence type="ECO:0000256" key="8">
    <source>
        <dbReference type="PIRSR" id="PIRSR630616-3"/>
    </source>
</evidence>
<dbReference type="GO" id="GO:0005524">
    <property type="term" value="F:ATP binding"/>
    <property type="evidence" value="ECO:0007669"/>
    <property type="project" value="UniProtKB-KW"/>
</dbReference>
<feature type="active site" description="Proton acceptor" evidence="6">
    <location>
        <position position="13"/>
    </location>
</feature>
<reference evidence="10 11" key="1">
    <citation type="journal article" date="2010" name="Plant Cell">
        <title>The Chlorella variabilis NC64A genome reveals adaptation to photosymbiosis, coevolution with viruses, and cryptic sex.</title>
        <authorList>
            <person name="Blanc G."/>
            <person name="Duncan G."/>
            <person name="Agarkova I."/>
            <person name="Borodovsky M."/>
            <person name="Gurnon J."/>
            <person name="Kuo A."/>
            <person name="Lindquist E."/>
            <person name="Lucas S."/>
            <person name="Pangilinan J."/>
            <person name="Polle J."/>
            <person name="Salamov A."/>
            <person name="Terry A."/>
            <person name="Yamada T."/>
            <person name="Dunigan D.D."/>
            <person name="Grigoriev I.V."/>
            <person name="Claverie J.M."/>
            <person name="Van Etten J.L."/>
        </authorList>
    </citation>
    <scope>NUCLEOTIDE SEQUENCE [LARGE SCALE GENOMIC DNA]</scope>
    <source>
        <strain evidence="10 11">NC64A</strain>
    </source>
</reference>
<dbReference type="RefSeq" id="XP_005842800.1">
    <property type="nucleotide sequence ID" value="XM_005842738.1"/>
</dbReference>
<feature type="domain" description="Protein kinase" evidence="9">
    <location>
        <begin position="1"/>
        <end position="142"/>
    </location>
</feature>
<keyword evidence="4" id="KW-0418">Kinase</keyword>
<feature type="non-terminal residue" evidence="10">
    <location>
        <position position="1"/>
    </location>
</feature>
<protein>
    <recommendedName>
        <fullName evidence="9">Protein kinase domain-containing protein</fullName>
    </recommendedName>
</protein>
<keyword evidence="2" id="KW-0808">Transferase</keyword>
<organism evidence="11">
    <name type="scientific">Chlorella variabilis</name>
    <name type="common">Green alga</name>
    <dbReference type="NCBI Taxonomy" id="554065"/>
    <lineage>
        <taxon>Eukaryota</taxon>
        <taxon>Viridiplantae</taxon>
        <taxon>Chlorophyta</taxon>
        <taxon>core chlorophytes</taxon>
        <taxon>Trebouxiophyceae</taxon>
        <taxon>Chlorellales</taxon>
        <taxon>Chlorellaceae</taxon>
        <taxon>Chlorella clade</taxon>
        <taxon>Chlorella</taxon>
    </lineage>
</organism>
<dbReference type="InterPro" id="IPR030616">
    <property type="entry name" value="Aur-like"/>
</dbReference>
<name>E1ZU06_CHLVA</name>
<dbReference type="GO" id="GO:0004674">
    <property type="term" value="F:protein serine/threonine kinase activity"/>
    <property type="evidence" value="ECO:0007669"/>
    <property type="project" value="UniProtKB-KW"/>
</dbReference>
<sequence>VSFIHAKGMTHRDLKPENVMCRGDGTLCIIDFGLSKSQQSAVTLGVGTPDYLPPEMLGTGDLYDPSATDCWSMGVLLYLIVVGYYPFEQQNVLLTLQNIRAGRYRQIPASVSPACRDLITRLLLLDPAARITLPEVLAHPFL</sequence>
<evidence type="ECO:0000256" key="7">
    <source>
        <dbReference type="PIRSR" id="PIRSR630616-2"/>
    </source>
</evidence>
<evidence type="ECO:0000256" key="1">
    <source>
        <dbReference type="ARBA" id="ARBA00022527"/>
    </source>
</evidence>
<dbReference type="KEGG" id="cvr:CHLNCDRAFT_13683"/>
<dbReference type="InterPro" id="IPR008271">
    <property type="entry name" value="Ser/Thr_kinase_AS"/>
</dbReference>
<evidence type="ECO:0000256" key="2">
    <source>
        <dbReference type="ARBA" id="ARBA00022679"/>
    </source>
</evidence>
<keyword evidence="3 7" id="KW-0547">Nucleotide-binding</keyword>
<dbReference type="EMBL" id="GL433878">
    <property type="protein sequence ID" value="EFN50688.1"/>
    <property type="molecule type" value="Genomic_DNA"/>
</dbReference>
<dbReference type="SMART" id="SM00220">
    <property type="entry name" value="S_TKc"/>
    <property type="match status" value="1"/>
</dbReference>
<dbReference type="InParanoid" id="E1ZU06"/>
<dbReference type="InterPro" id="IPR011009">
    <property type="entry name" value="Kinase-like_dom_sf"/>
</dbReference>
<evidence type="ECO:0000313" key="11">
    <source>
        <dbReference type="Proteomes" id="UP000008141"/>
    </source>
</evidence>
<dbReference type="AlphaFoldDB" id="E1ZU06"/>
<feature type="binding site" evidence="7">
    <location>
        <begin position="17"/>
        <end position="18"/>
    </location>
    <ligand>
        <name>ATP</name>
        <dbReference type="ChEBI" id="CHEBI:30616"/>
    </ligand>
</feature>
<dbReference type="InterPro" id="IPR000719">
    <property type="entry name" value="Prot_kinase_dom"/>
</dbReference>
<dbReference type="PROSITE" id="PS50011">
    <property type="entry name" value="PROTEIN_KINASE_DOM"/>
    <property type="match status" value="1"/>
</dbReference>
<evidence type="ECO:0000313" key="10">
    <source>
        <dbReference type="EMBL" id="EFN50688.1"/>
    </source>
</evidence>
<gene>
    <name evidence="10" type="ORF">CHLNCDRAFT_13683</name>
</gene>
<evidence type="ECO:0000259" key="9">
    <source>
        <dbReference type="PROSITE" id="PS50011"/>
    </source>
</evidence>
<feature type="cross-link" description="Glycyl lysine isopeptide (Lys-Gly) (interchain with G-Cter in SUMO2)" evidence="8">
    <location>
        <position position="15"/>
    </location>
</feature>
<proteinExistence type="predicted"/>
<dbReference type="Gene3D" id="1.10.510.10">
    <property type="entry name" value="Transferase(Phosphotransferase) domain 1"/>
    <property type="match status" value="1"/>
</dbReference>